<evidence type="ECO:0000313" key="1">
    <source>
        <dbReference type="EMBL" id="CAF4765122.1"/>
    </source>
</evidence>
<reference evidence="1" key="1">
    <citation type="submission" date="2021-02" db="EMBL/GenBank/DDBJ databases">
        <authorList>
            <person name="Nowell W R."/>
        </authorList>
    </citation>
    <scope>NUCLEOTIDE SEQUENCE</scope>
</reference>
<dbReference type="AlphaFoldDB" id="A0A821MCC1"/>
<proteinExistence type="predicted"/>
<protein>
    <submittedName>
        <fullName evidence="1">Uncharacterized protein</fullName>
    </submittedName>
</protein>
<gene>
    <name evidence="1" type="ORF">OVN521_LOCUS50633</name>
</gene>
<comment type="caution">
    <text evidence="1">The sequence shown here is derived from an EMBL/GenBank/DDBJ whole genome shotgun (WGS) entry which is preliminary data.</text>
</comment>
<evidence type="ECO:0000313" key="2">
    <source>
        <dbReference type="Proteomes" id="UP000663866"/>
    </source>
</evidence>
<accession>A0A821MCC1</accession>
<keyword evidence="2" id="KW-1185">Reference proteome</keyword>
<sequence>GVATECSSIGVCVPLRFFEDTGGFG</sequence>
<organism evidence="1 2">
    <name type="scientific">Rotaria magnacalcarata</name>
    <dbReference type="NCBI Taxonomy" id="392030"/>
    <lineage>
        <taxon>Eukaryota</taxon>
        <taxon>Metazoa</taxon>
        <taxon>Spiralia</taxon>
        <taxon>Gnathifera</taxon>
        <taxon>Rotifera</taxon>
        <taxon>Eurotatoria</taxon>
        <taxon>Bdelloidea</taxon>
        <taxon>Philodinida</taxon>
        <taxon>Philodinidae</taxon>
        <taxon>Rotaria</taxon>
    </lineage>
</organism>
<name>A0A821MCC1_9BILA</name>
<dbReference type="Proteomes" id="UP000663866">
    <property type="component" value="Unassembled WGS sequence"/>
</dbReference>
<feature type="non-terminal residue" evidence="1">
    <location>
        <position position="1"/>
    </location>
</feature>
<dbReference type="EMBL" id="CAJOBG010117469">
    <property type="protein sequence ID" value="CAF4765122.1"/>
    <property type="molecule type" value="Genomic_DNA"/>
</dbReference>